<keyword evidence="1" id="KW-0812">Transmembrane</keyword>
<evidence type="ECO:0000313" key="2">
    <source>
        <dbReference type="EMBL" id="KAB2341773.1"/>
    </source>
</evidence>
<dbReference type="RefSeq" id="WP_151567792.1">
    <property type="nucleotide sequence ID" value="NZ_WBMT01000024.1"/>
</dbReference>
<dbReference type="SUPFAM" id="SSF50969">
    <property type="entry name" value="YVTN repeat-like/Quinoprotein amine dehydrogenase"/>
    <property type="match status" value="1"/>
</dbReference>
<accession>A0A6H9YHH7</accession>
<keyword evidence="1" id="KW-0472">Membrane</keyword>
<proteinExistence type="predicted"/>
<keyword evidence="1" id="KW-1133">Transmembrane helix</keyword>
<dbReference type="InterPro" id="IPR011659">
    <property type="entry name" value="WD40"/>
</dbReference>
<sequence>MTSRLHHALSDLAEQAPAPRTELTGHVITRARRRRRVRLIAVPAVAAGATAAIVVGSTLVGGTSTSAPPAVTVTVPPNGVFNDGPLPGPLPATVVEPIKYTYADGCRQDTDKIMKPITGDCAQWRLVDRSGRQWRFPDAPAATRSSAGPAPVVSPDGRRVVYYRTSDEHYVSRELSSGRITTIRRRMPLRGRAYELMFSGDGRRLSFSPIRPGGTDLLANTTTGAVSEMPRGKQVIGLGRDGSTVVLTASSGERKTLTLAGPDGQVRGTVPLSPQAQLNGIGGDLLSPDGRTLLALPRSGVRNEAVLVDIHTGKLIGKPRLRLPKDVNFLSAILGWAGPTKVVTRSTVPRREGPRTWSERSVIVDLDTGRTETFGTIKLWAYRSGMELGTFSGYAP</sequence>
<reference evidence="2 3" key="1">
    <citation type="submission" date="2019-09" db="EMBL/GenBank/DDBJ databases">
        <title>Actinomadura physcomitrii sp. nov., a novel actinomycete isolated from moss [Physcomitrium sphaericum (Ludw) Fuernr].</title>
        <authorList>
            <person name="Zhuang X."/>
            <person name="Liu C."/>
        </authorList>
    </citation>
    <scope>NUCLEOTIDE SEQUENCE [LARGE SCALE GENOMIC DNA]</scope>
    <source>
        <strain evidence="2 3">HMC1</strain>
    </source>
</reference>
<dbReference type="OrthoDB" id="3543621at2"/>
<feature type="transmembrane region" description="Helical" evidence="1">
    <location>
        <begin position="39"/>
        <end position="60"/>
    </location>
</feature>
<name>A0A6H9YHH7_9ACTN</name>
<dbReference type="AlphaFoldDB" id="A0A6H9YHH7"/>
<evidence type="ECO:0008006" key="4">
    <source>
        <dbReference type="Google" id="ProtNLM"/>
    </source>
</evidence>
<keyword evidence="3" id="KW-1185">Reference proteome</keyword>
<evidence type="ECO:0000256" key="1">
    <source>
        <dbReference type="SAM" id="Phobius"/>
    </source>
</evidence>
<dbReference type="Proteomes" id="UP000468735">
    <property type="component" value="Unassembled WGS sequence"/>
</dbReference>
<comment type="caution">
    <text evidence="2">The sequence shown here is derived from an EMBL/GenBank/DDBJ whole genome shotgun (WGS) entry which is preliminary data.</text>
</comment>
<protein>
    <recommendedName>
        <fullName evidence="4">WD40 repeat domain-containing protein</fullName>
    </recommendedName>
</protein>
<dbReference type="InterPro" id="IPR011044">
    <property type="entry name" value="Quino_amine_DH_bsu"/>
</dbReference>
<dbReference type="EMBL" id="WBMT01000024">
    <property type="protein sequence ID" value="KAB2341773.1"/>
    <property type="molecule type" value="Genomic_DNA"/>
</dbReference>
<organism evidence="2 3">
    <name type="scientific">Actinomadura rudentiformis</name>
    <dbReference type="NCBI Taxonomy" id="359158"/>
    <lineage>
        <taxon>Bacteria</taxon>
        <taxon>Bacillati</taxon>
        <taxon>Actinomycetota</taxon>
        <taxon>Actinomycetes</taxon>
        <taxon>Streptosporangiales</taxon>
        <taxon>Thermomonosporaceae</taxon>
        <taxon>Actinomadura</taxon>
    </lineage>
</organism>
<dbReference type="InterPro" id="IPR011042">
    <property type="entry name" value="6-blade_b-propeller_TolB-like"/>
</dbReference>
<evidence type="ECO:0000313" key="3">
    <source>
        <dbReference type="Proteomes" id="UP000468735"/>
    </source>
</evidence>
<dbReference type="Pfam" id="PF07676">
    <property type="entry name" value="PD40"/>
    <property type="match status" value="1"/>
</dbReference>
<dbReference type="Gene3D" id="2.120.10.30">
    <property type="entry name" value="TolB, C-terminal domain"/>
    <property type="match status" value="1"/>
</dbReference>
<gene>
    <name evidence="2" type="ORF">F8566_39955</name>
</gene>